<dbReference type="OMA" id="AWMANIV"/>
<dbReference type="HOGENOM" id="CLU_095017_0_0_1"/>
<dbReference type="Pfam" id="PF13302">
    <property type="entry name" value="Acetyltransf_3"/>
    <property type="match status" value="1"/>
</dbReference>
<proteinExistence type="predicted"/>
<dbReference type="SUPFAM" id="SSF55729">
    <property type="entry name" value="Acyl-CoA N-acyltransferases (Nat)"/>
    <property type="match status" value="1"/>
</dbReference>
<dbReference type="InterPro" id="IPR016181">
    <property type="entry name" value="Acyl_CoA_acyltransferase"/>
</dbReference>
<dbReference type="OrthoDB" id="4072826at2759"/>
<keyword evidence="2" id="KW-0808">Transferase</keyword>
<reference evidence="3" key="1">
    <citation type="journal article" date="2011" name="Nat. Commun.">
        <title>Effector diversification within compartments of the Leptosphaeria maculans genome affected by Repeat-Induced Point mutations.</title>
        <authorList>
            <person name="Rouxel T."/>
            <person name="Grandaubert J."/>
            <person name="Hane J.K."/>
            <person name="Hoede C."/>
            <person name="van de Wouw A.P."/>
            <person name="Couloux A."/>
            <person name="Dominguez V."/>
            <person name="Anthouard V."/>
            <person name="Bally P."/>
            <person name="Bourras S."/>
            <person name="Cozijnsen A.J."/>
            <person name="Ciuffetti L.M."/>
            <person name="Degrave A."/>
            <person name="Dilmaghani A."/>
            <person name="Duret L."/>
            <person name="Fudal I."/>
            <person name="Goodwin S.B."/>
            <person name="Gout L."/>
            <person name="Glaser N."/>
            <person name="Linglin J."/>
            <person name="Kema G.H.J."/>
            <person name="Lapalu N."/>
            <person name="Lawrence C.B."/>
            <person name="May K."/>
            <person name="Meyer M."/>
            <person name="Ollivier B."/>
            <person name="Poulain J."/>
            <person name="Schoch C.L."/>
            <person name="Simon A."/>
            <person name="Spatafora J.W."/>
            <person name="Stachowiak A."/>
            <person name="Turgeon B.G."/>
            <person name="Tyler B.M."/>
            <person name="Vincent D."/>
            <person name="Weissenbach J."/>
            <person name="Amselem J."/>
            <person name="Quesneville H."/>
            <person name="Oliver R.P."/>
            <person name="Wincker P."/>
            <person name="Balesdent M.-H."/>
            <person name="Howlett B.J."/>
        </authorList>
    </citation>
    <scope>NUCLEOTIDE SEQUENCE [LARGE SCALE GENOMIC DNA]</scope>
    <source>
        <strain evidence="3">JN3 / isolate v23.1.3 / race Av1-4-5-6-7-8</strain>
    </source>
</reference>
<evidence type="ECO:0000313" key="3">
    <source>
        <dbReference type="Proteomes" id="UP000002668"/>
    </source>
</evidence>
<name>E5A9D2_LEPMJ</name>
<dbReference type="PANTHER" id="PTHR43792:SF1">
    <property type="entry name" value="N-ACETYLTRANSFERASE DOMAIN-CONTAINING PROTEIN"/>
    <property type="match status" value="1"/>
</dbReference>
<evidence type="ECO:0000259" key="1">
    <source>
        <dbReference type="Pfam" id="PF13302"/>
    </source>
</evidence>
<dbReference type="VEuPathDB" id="FungiDB:LEMA_P014030.1"/>
<dbReference type="InterPro" id="IPR051531">
    <property type="entry name" value="N-acetyltransferase"/>
</dbReference>
<sequence>MEEIFHTPRLKLTLVKSAERGSRELEWLHEIRSNEQTTWWSIYGRSQTLEDTEKVIQGILPLPATQSQKNPCRIVYAVHEILAAHSEATNPEERPTRIIGLVTLRSLDASNLALPPQLFPACTQTPSSPVLTLELGYLFLPAAWGKGYGTESVSAVFAACQRASGVWAAWDKIYVRAIVNAENPASRRVLGKVGVPLLGMYEWEGKAVYLAGEWRERSDLCVYGMFLVG</sequence>
<dbReference type="InterPro" id="IPR000182">
    <property type="entry name" value="GNAT_dom"/>
</dbReference>
<gene>
    <name evidence="2" type="ORF">LEMA_P014030.1</name>
</gene>
<dbReference type="Gene3D" id="3.40.630.30">
    <property type="match status" value="1"/>
</dbReference>
<dbReference type="AlphaFoldDB" id="E5A9D2"/>
<dbReference type="GeneID" id="13293204"/>
<dbReference type="EMBL" id="FP929138">
    <property type="protein sequence ID" value="CBY00273.1"/>
    <property type="molecule type" value="Genomic_DNA"/>
</dbReference>
<dbReference type="eggNOG" id="ENOG502SNCJ">
    <property type="taxonomic scope" value="Eukaryota"/>
</dbReference>
<feature type="domain" description="N-acetyltransferase" evidence="1">
    <location>
        <begin position="25"/>
        <end position="194"/>
    </location>
</feature>
<protein>
    <submittedName>
        <fullName evidence="2">Similar to GNAT family acetyltransferase</fullName>
    </submittedName>
</protein>
<dbReference type="Proteomes" id="UP000002668">
    <property type="component" value="Genome"/>
</dbReference>
<dbReference type="PANTHER" id="PTHR43792">
    <property type="entry name" value="GNAT FAMILY, PUTATIVE (AFU_ORTHOLOGUE AFUA_3G00765)-RELATED-RELATED"/>
    <property type="match status" value="1"/>
</dbReference>
<accession>E5A9D2</accession>
<organism evidence="3">
    <name type="scientific">Leptosphaeria maculans (strain JN3 / isolate v23.1.3 / race Av1-4-5-6-7-8)</name>
    <name type="common">Blackleg fungus</name>
    <name type="synonym">Phoma lingam</name>
    <dbReference type="NCBI Taxonomy" id="985895"/>
    <lineage>
        <taxon>Eukaryota</taxon>
        <taxon>Fungi</taxon>
        <taxon>Dikarya</taxon>
        <taxon>Ascomycota</taxon>
        <taxon>Pezizomycotina</taxon>
        <taxon>Dothideomycetes</taxon>
        <taxon>Pleosporomycetidae</taxon>
        <taxon>Pleosporales</taxon>
        <taxon>Pleosporineae</taxon>
        <taxon>Leptosphaeriaceae</taxon>
        <taxon>Plenodomus</taxon>
        <taxon>Plenodomus lingam/Leptosphaeria maculans species complex</taxon>
    </lineage>
</organism>
<evidence type="ECO:0000313" key="2">
    <source>
        <dbReference type="EMBL" id="CBY00273.1"/>
    </source>
</evidence>
<dbReference type="GO" id="GO:0016747">
    <property type="term" value="F:acyltransferase activity, transferring groups other than amino-acyl groups"/>
    <property type="evidence" value="ECO:0007669"/>
    <property type="project" value="InterPro"/>
</dbReference>
<dbReference type="InParanoid" id="E5A9D2"/>
<keyword evidence="3" id="KW-1185">Reference proteome</keyword>